<feature type="transmembrane region" description="Helical" evidence="8">
    <location>
        <begin position="95"/>
        <end position="113"/>
    </location>
</feature>
<dbReference type="InterPro" id="IPR044669">
    <property type="entry name" value="YneE/VCCN1/2-like"/>
</dbReference>
<name>A0A8H7DQ60_PLEOS</name>
<sequence>MQGRSTSLTRLPKAYVPPAMPYNSTPMGSPAMAAQGFKVPDPFAPRRRPAAASFVNALLATALLRCWHILLFYGFWATAVTVVSHNWYDLSIKPIMLTATGTILGFVVSYRTTSSFERYNEGRRLWAQIIHASRVFARSIWFHVPAHLTPETLKARTIIEKKSALNLLEAFSVAIKHYLRGEDGIYYEDLYHLVKFLPEYALPAGIPRRPDMASPVVRPMSAEPGDRSSPDMDYFSPQPMTITITSASETDLPLPNTTRGPVPDYGRSPGGHLNPHPPPYPMFRRRSTVRSTMLNRKDEAYLLPASLPPRCQIFDIFPFSLIVKRLTKNGLALEGKKAAKVRTLMKNKTISHNIPLEISLYLGSYVSALQARKCLDVPTQNVLLLSLNQLVDALTGLERVLTTPIPFSYSFHLWAVTVIFCLALPFQIWASLQWMTIPATVIASFFFFGFLVAGEEIENPFGYDKNDLNLDHFTHNIIRNEMHAITSTPAPDPSLWAFSPHNDLLFAVRVDDKVERLTPDQWVRRGPMRMQEAMADI</sequence>
<proteinExistence type="predicted"/>
<evidence type="ECO:0000256" key="7">
    <source>
        <dbReference type="ARBA" id="ARBA00023136"/>
    </source>
</evidence>
<dbReference type="RefSeq" id="XP_036626380.1">
    <property type="nucleotide sequence ID" value="XM_036771759.1"/>
</dbReference>
<comment type="caution">
    <text evidence="9">The sequence shown here is derived from an EMBL/GenBank/DDBJ whole genome shotgun (WGS) entry which is preliminary data.</text>
</comment>
<organism evidence="9 10">
    <name type="scientific">Pleurotus ostreatus</name>
    <name type="common">Oyster mushroom</name>
    <name type="synonym">White-rot fungus</name>
    <dbReference type="NCBI Taxonomy" id="5322"/>
    <lineage>
        <taxon>Eukaryota</taxon>
        <taxon>Fungi</taxon>
        <taxon>Dikarya</taxon>
        <taxon>Basidiomycota</taxon>
        <taxon>Agaricomycotina</taxon>
        <taxon>Agaricomycetes</taxon>
        <taxon>Agaricomycetidae</taxon>
        <taxon>Agaricales</taxon>
        <taxon>Pleurotineae</taxon>
        <taxon>Pleurotaceae</taxon>
        <taxon>Pleurotus</taxon>
    </lineage>
</organism>
<keyword evidence="10" id="KW-1185">Reference proteome</keyword>
<dbReference type="PANTHER" id="PTHR33281:SF19">
    <property type="entry name" value="VOLTAGE-DEPENDENT ANION CHANNEL-FORMING PROTEIN YNEE"/>
    <property type="match status" value="1"/>
</dbReference>
<feature type="transmembrane region" description="Helical" evidence="8">
    <location>
        <begin position="54"/>
        <end position="75"/>
    </location>
</feature>
<keyword evidence="4 8" id="KW-0812">Transmembrane</keyword>
<dbReference type="GO" id="GO:0005886">
    <property type="term" value="C:plasma membrane"/>
    <property type="evidence" value="ECO:0007669"/>
    <property type="project" value="UniProtKB-SubCell"/>
</dbReference>
<dbReference type="OrthoDB" id="1368at2759"/>
<keyword evidence="6" id="KW-0406">Ion transport</keyword>
<accession>A0A8H7DQ60</accession>
<dbReference type="PANTHER" id="PTHR33281">
    <property type="entry name" value="UPF0187 PROTEIN YNEE"/>
    <property type="match status" value="1"/>
</dbReference>
<evidence type="ECO:0000256" key="8">
    <source>
        <dbReference type="SAM" id="Phobius"/>
    </source>
</evidence>
<keyword evidence="3" id="KW-1003">Cell membrane</keyword>
<dbReference type="Pfam" id="PF25539">
    <property type="entry name" value="Bestrophin_2"/>
    <property type="match status" value="2"/>
</dbReference>
<dbReference type="Proteomes" id="UP000623687">
    <property type="component" value="Unassembled WGS sequence"/>
</dbReference>
<evidence type="ECO:0000313" key="9">
    <source>
        <dbReference type="EMBL" id="KAF7419526.1"/>
    </source>
</evidence>
<dbReference type="AlphaFoldDB" id="A0A8H7DQ60"/>
<evidence type="ECO:0000256" key="5">
    <source>
        <dbReference type="ARBA" id="ARBA00022989"/>
    </source>
</evidence>
<evidence type="ECO:0000313" key="10">
    <source>
        <dbReference type="Proteomes" id="UP000623687"/>
    </source>
</evidence>
<dbReference type="GO" id="GO:0005254">
    <property type="term" value="F:chloride channel activity"/>
    <property type="evidence" value="ECO:0007669"/>
    <property type="project" value="InterPro"/>
</dbReference>
<evidence type="ECO:0000256" key="6">
    <source>
        <dbReference type="ARBA" id="ARBA00023065"/>
    </source>
</evidence>
<feature type="transmembrane region" description="Helical" evidence="8">
    <location>
        <begin position="409"/>
        <end position="428"/>
    </location>
</feature>
<dbReference type="EMBL" id="JACETU010000010">
    <property type="protein sequence ID" value="KAF7419526.1"/>
    <property type="molecule type" value="Genomic_DNA"/>
</dbReference>
<dbReference type="GeneID" id="59371958"/>
<keyword evidence="5 8" id="KW-1133">Transmembrane helix</keyword>
<evidence type="ECO:0000256" key="1">
    <source>
        <dbReference type="ARBA" id="ARBA00004651"/>
    </source>
</evidence>
<dbReference type="VEuPathDB" id="FungiDB:PC9H_002117"/>
<keyword evidence="7 8" id="KW-0472">Membrane</keyword>
<protein>
    <submittedName>
        <fullName evidence="9">Uncharacterized protein</fullName>
    </submittedName>
</protein>
<evidence type="ECO:0000256" key="4">
    <source>
        <dbReference type="ARBA" id="ARBA00022692"/>
    </source>
</evidence>
<comment type="subcellular location">
    <subcellularLocation>
        <location evidence="1">Cell membrane</location>
        <topology evidence="1">Multi-pass membrane protein</topology>
    </subcellularLocation>
</comment>
<reference evidence="9" key="1">
    <citation type="submission" date="2019-07" db="EMBL/GenBank/DDBJ databases">
        <authorList>
            <person name="Palmer J.M."/>
        </authorList>
    </citation>
    <scope>NUCLEOTIDE SEQUENCE</scope>
    <source>
        <strain evidence="9">PC9</strain>
    </source>
</reference>
<feature type="transmembrane region" description="Helical" evidence="8">
    <location>
        <begin position="434"/>
        <end position="453"/>
    </location>
</feature>
<evidence type="ECO:0000256" key="2">
    <source>
        <dbReference type="ARBA" id="ARBA00022448"/>
    </source>
</evidence>
<evidence type="ECO:0000256" key="3">
    <source>
        <dbReference type="ARBA" id="ARBA00022475"/>
    </source>
</evidence>
<gene>
    <name evidence="9" type="ORF">PC9H_002117</name>
</gene>
<keyword evidence="2" id="KW-0813">Transport</keyword>